<reference evidence="17 18" key="1">
    <citation type="submission" date="2013-11" db="EMBL/GenBank/DDBJ databases">
        <title>The Damaraland mole rat (Fukomys damarensis) genome and evolution of African mole rats.</title>
        <authorList>
            <person name="Gladyshev V.N."/>
            <person name="Fang X."/>
        </authorList>
    </citation>
    <scope>NUCLEOTIDE SEQUENCE [LARGE SCALE GENOMIC DNA]</scope>
    <source>
        <tissue evidence="17">Liver</tissue>
    </source>
</reference>
<comment type="function">
    <text evidence="11">May play a role in cell-cell recognition and signaling.</text>
</comment>
<dbReference type="SMART" id="SM00408">
    <property type="entry name" value="IGc2"/>
    <property type="match status" value="2"/>
</dbReference>
<evidence type="ECO:0000256" key="3">
    <source>
        <dbReference type="ARBA" id="ARBA00022729"/>
    </source>
</evidence>
<gene>
    <name evidence="17" type="ORF">H920_09478</name>
</gene>
<evidence type="ECO:0000256" key="7">
    <source>
        <dbReference type="ARBA" id="ARBA00023157"/>
    </source>
</evidence>
<proteinExistence type="predicted"/>
<evidence type="ECO:0000256" key="6">
    <source>
        <dbReference type="ARBA" id="ARBA00023139"/>
    </source>
</evidence>
<sequence>MAVVMDAENGLQTHSDQHESKQMGRTPLPATNALSEESNLMVTTKCDQFCSRVWVTIDAISVETPQDTLRAARGQSVTLPCSYSTSALDREGFIQWDKLLRSHTEKVVTWTFRTQAYIYGSLYENRVKMAGNAEQSDASVTIEQLSMDDNGTYECSVSLLSDLQGTSKSRVRLLVLVPPSTPDCSIEGETVIGNNIQLTCQSAEGSPAPEYSWKSYDSERRERALRSAASGQSLLLKNISTDTSGYYTCFSSNEMGTSTCEIALTVRPPSMNVALYAGIAAGVVVTLIIIGVVAYFCCCREKDKKGGTAEDKAGARPNRAIYHEPPEQMQEFSREQKEDYEEEAGQEDQKLPGRQSPSHFQ</sequence>
<evidence type="ECO:0000256" key="4">
    <source>
        <dbReference type="ARBA" id="ARBA00022989"/>
    </source>
</evidence>
<evidence type="ECO:0000313" key="18">
    <source>
        <dbReference type="Proteomes" id="UP000028990"/>
    </source>
</evidence>
<dbReference type="InterPro" id="IPR013106">
    <property type="entry name" value="Ig_V-set"/>
</dbReference>
<keyword evidence="7" id="KW-1015">Disulfide bond</keyword>
<dbReference type="STRING" id="885580.ENSFDAP00000005007"/>
<keyword evidence="4 15" id="KW-1133">Transmembrane helix</keyword>
<dbReference type="EMBL" id="KN122647">
    <property type="protein sequence ID" value="KFO29108.1"/>
    <property type="molecule type" value="Genomic_DNA"/>
</dbReference>
<evidence type="ECO:0000256" key="15">
    <source>
        <dbReference type="SAM" id="Phobius"/>
    </source>
</evidence>
<name>A0A091DF34_FUKDA</name>
<dbReference type="PANTHER" id="PTHR44969">
    <property type="entry name" value="CELL SURFACE A33 ANTIGEN"/>
    <property type="match status" value="1"/>
</dbReference>
<feature type="compositionally biased region" description="Basic and acidic residues" evidence="14">
    <location>
        <begin position="305"/>
        <end position="314"/>
    </location>
</feature>
<feature type="domain" description="Ig-like" evidence="16">
    <location>
        <begin position="178"/>
        <end position="265"/>
    </location>
</feature>
<feature type="transmembrane region" description="Helical" evidence="15">
    <location>
        <begin position="273"/>
        <end position="297"/>
    </location>
</feature>
<protein>
    <recommendedName>
        <fullName evidence="12">Cell surface A33 antigen</fullName>
    </recommendedName>
    <alternativeName>
        <fullName evidence="13">Glycoprotein A33</fullName>
    </alternativeName>
</protein>
<feature type="region of interest" description="Disordered" evidence="14">
    <location>
        <begin position="305"/>
        <end position="361"/>
    </location>
</feature>
<feature type="region of interest" description="Disordered" evidence="14">
    <location>
        <begin position="1"/>
        <end position="32"/>
    </location>
</feature>
<evidence type="ECO:0000256" key="5">
    <source>
        <dbReference type="ARBA" id="ARBA00023136"/>
    </source>
</evidence>
<accession>A0A091DF34</accession>
<dbReference type="SMART" id="SM00406">
    <property type="entry name" value="IGv"/>
    <property type="match status" value="1"/>
</dbReference>
<keyword evidence="2 15" id="KW-0812">Transmembrane</keyword>
<dbReference type="InterPro" id="IPR013783">
    <property type="entry name" value="Ig-like_fold"/>
</dbReference>
<evidence type="ECO:0000256" key="13">
    <source>
        <dbReference type="ARBA" id="ARBA00083830"/>
    </source>
</evidence>
<dbReference type="PANTHER" id="PTHR44969:SF1">
    <property type="entry name" value="CELL SURFACE A33 ANTIGEN"/>
    <property type="match status" value="1"/>
</dbReference>
<organism evidence="17 18">
    <name type="scientific">Fukomys damarensis</name>
    <name type="common">Damaraland mole rat</name>
    <name type="synonym">Cryptomys damarensis</name>
    <dbReference type="NCBI Taxonomy" id="885580"/>
    <lineage>
        <taxon>Eukaryota</taxon>
        <taxon>Metazoa</taxon>
        <taxon>Chordata</taxon>
        <taxon>Craniata</taxon>
        <taxon>Vertebrata</taxon>
        <taxon>Euteleostomi</taxon>
        <taxon>Mammalia</taxon>
        <taxon>Eutheria</taxon>
        <taxon>Euarchontoglires</taxon>
        <taxon>Glires</taxon>
        <taxon>Rodentia</taxon>
        <taxon>Hystricomorpha</taxon>
        <taxon>Bathyergidae</taxon>
        <taxon>Fukomys</taxon>
    </lineage>
</organism>
<dbReference type="InterPro" id="IPR003598">
    <property type="entry name" value="Ig_sub2"/>
</dbReference>
<keyword evidence="8" id="KW-0325">Glycoprotein</keyword>
<comment type="subcellular location">
    <subcellularLocation>
        <location evidence="1">Membrane</location>
        <topology evidence="1">Single-pass type I membrane protein</topology>
    </subcellularLocation>
</comment>
<evidence type="ECO:0000256" key="14">
    <source>
        <dbReference type="SAM" id="MobiDB-lite"/>
    </source>
</evidence>
<dbReference type="SUPFAM" id="SSF48726">
    <property type="entry name" value="Immunoglobulin"/>
    <property type="match status" value="2"/>
</dbReference>
<feature type="compositionally biased region" description="Basic and acidic residues" evidence="14">
    <location>
        <begin position="321"/>
        <end position="337"/>
    </location>
</feature>
<evidence type="ECO:0000256" key="2">
    <source>
        <dbReference type="ARBA" id="ARBA00022692"/>
    </source>
</evidence>
<dbReference type="SMART" id="SM00409">
    <property type="entry name" value="IG"/>
    <property type="match status" value="2"/>
</dbReference>
<dbReference type="Pfam" id="PF13927">
    <property type="entry name" value="Ig_3"/>
    <property type="match status" value="1"/>
</dbReference>
<keyword evidence="9" id="KW-0449">Lipoprotein</keyword>
<dbReference type="InterPro" id="IPR042474">
    <property type="entry name" value="A33"/>
</dbReference>
<evidence type="ECO:0000256" key="1">
    <source>
        <dbReference type="ARBA" id="ARBA00004479"/>
    </source>
</evidence>
<dbReference type="InterPro" id="IPR036179">
    <property type="entry name" value="Ig-like_dom_sf"/>
</dbReference>
<dbReference type="AlphaFoldDB" id="A0A091DF34"/>
<keyword evidence="10" id="KW-0393">Immunoglobulin domain</keyword>
<evidence type="ECO:0000256" key="11">
    <source>
        <dbReference type="ARBA" id="ARBA00055446"/>
    </source>
</evidence>
<keyword evidence="18" id="KW-1185">Reference proteome</keyword>
<dbReference type="FunFam" id="2.60.40.10:FF:000095">
    <property type="entry name" value="immunoglobulin superfamily member 11 isoform X1"/>
    <property type="match status" value="1"/>
</dbReference>
<keyword evidence="5 15" id="KW-0472">Membrane</keyword>
<dbReference type="Pfam" id="PF07686">
    <property type="entry name" value="V-set"/>
    <property type="match status" value="1"/>
</dbReference>
<evidence type="ECO:0000256" key="12">
    <source>
        <dbReference type="ARBA" id="ARBA00071987"/>
    </source>
</evidence>
<feature type="domain" description="Ig-like" evidence="16">
    <location>
        <begin position="58"/>
        <end position="172"/>
    </location>
</feature>
<keyword evidence="3" id="KW-0732">Signal</keyword>
<dbReference type="Gene3D" id="2.60.40.10">
    <property type="entry name" value="Immunoglobulins"/>
    <property type="match status" value="2"/>
</dbReference>
<dbReference type="eggNOG" id="ENOG502QR0Y">
    <property type="taxonomic scope" value="Eukaryota"/>
</dbReference>
<evidence type="ECO:0000259" key="16">
    <source>
        <dbReference type="PROSITE" id="PS50835"/>
    </source>
</evidence>
<dbReference type="Proteomes" id="UP000028990">
    <property type="component" value="Unassembled WGS sequence"/>
</dbReference>
<evidence type="ECO:0000256" key="8">
    <source>
        <dbReference type="ARBA" id="ARBA00023180"/>
    </source>
</evidence>
<dbReference type="InterPro" id="IPR007110">
    <property type="entry name" value="Ig-like_dom"/>
</dbReference>
<dbReference type="FunFam" id="2.60.40.10:FF:001969">
    <property type="entry name" value="Cell surface A33 antigen"/>
    <property type="match status" value="1"/>
</dbReference>
<evidence type="ECO:0000256" key="10">
    <source>
        <dbReference type="ARBA" id="ARBA00023319"/>
    </source>
</evidence>
<evidence type="ECO:0000256" key="9">
    <source>
        <dbReference type="ARBA" id="ARBA00023288"/>
    </source>
</evidence>
<evidence type="ECO:0000313" key="17">
    <source>
        <dbReference type="EMBL" id="KFO29108.1"/>
    </source>
</evidence>
<dbReference type="InterPro" id="IPR003599">
    <property type="entry name" value="Ig_sub"/>
</dbReference>
<dbReference type="GO" id="GO:0005886">
    <property type="term" value="C:plasma membrane"/>
    <property type="evidence" value="ECO:0007669"/>
    <property type="project" value="InterPro"/>
</dbReference>
<keyword evidence="6" id="KW-0564">Palmitate</keyword>
<dbReference type="PROSITE" id="PS50835">
    <property type="entry name" value="IG_LIKE"/>
    <property type="match status" value="2"/>
</dbReference>